<dbReference type="InterPro" id="IPR011990">
    <property type="entry name" value="TPR-like_helical_dom_sf"/>
</dbReference>
<dbReference type="HOGENOM" id="CLU_002706_37_2_1"/>
<dbReference type="Proteomes" id="UP000017836">
    <property type="component" value="Unassembled WGS sequence"/>
</dbReference>
<feature type="repeat" description="PPR" evidence="2">
    <location>
        <begin position="82"/>
        <end position="116"/>
    </location>
</feature>
<reference evidence="4" key="1">
    <citation type="journal article" date="2013" name="Science">
        <title>The Amborella genome and the evolution of flowering plants.</title>
        <authorList>
            <consortium name="Amborella Genome Project"/>
        </authorList>
    </citation>
    <scope>NUCLEOTIDE SEQUENCE [LARGE SCALE GENOMIC DNA]</scope>
</reference>
<feature type="repeat" description="PPR" evidence="2">
    <location>
        <begin position="357"/>
        <end position="391"/>
    </location>
</feature>
<dbReference type="STRING" id="13333.U5CRG3"/>
<feature type="repeat" description="PPR" evidence="2">
    <location>
        <begin position="183"/>
        <end position="217"/>
    </location>
</feature>
<dbReference type="InterPro" id="IPR046960">
    <property type="entry name" value="PPR_At4g14850-like_plant"/>
</dbReference>
<sequence>MSMINHRRPDNTFSENTDLFDILMEVCASMNAIQEAKQTHVHAIITGFDQYAFLQAKVIAMYDRLGLLIDSRMAFNSIRNPKILSWNAIIRAYVCHGNFNEAMRMYHLMAANGVCGDGFTFPLIIRSCSATGSVEECRKVHDDLVQVGLELRLHVANGLIGMYSRLGRMDIAASIFERMPLRDVISWNILMSGYVSNLDCGRALALFERMVSGKLKPNSITWTSLISAHSRCAHYDQALCLFVKMRTLGALLNGEIVAVVLSVCSRLSALNKGKEIHGYVIRGGFEHLMCVNNSLVDMYGTCGVMDDAKAIFQEMGEKDLVTWNAMISCYALVGYCHKAFELFSQLEIEKKKELRPNVVTWSSVINGFASKGNGEKALELFRQMQMAGIEPNSVTMATMLSVLADLAALDHGKEIHGLKKEAGQSWIEVKKKVYMFKAGFDSQPGLDEVYAILEDLTQKMGAVGYVPDNTPVVDKEEKEINSLWP</sequence>
<dbReference type="NCBIfam" id="TIGR00756">
    <property type="entry name" value="PPR"/>
    <property type="match status" value="5"/>
</dbReference>
<dbReference type="AlphaFoldDB" id="U5CRG3"/>
<feature type="repeat" description="PPR" evidence="2">
    <location>
        <begin position="218"/>
        <end position="252"/>
    </location>
</feature>
<dbReference type="OMA" id="ACEMHAG"/>
<evidence type="ECO:0000256" key="1">
    <source>
        <dbReference type="ARBA" id="ARBA00022737"/>
    </source>
</evidence>
<dbReference type="eggNOG" id="KOG4197">
    <property type="taxonomic scope" value="Eukaryota"/>
</dbReference>
<dbReference type="PANTHER" id="PTHR47926">
    <property type="entry name" value="PENTATRICOPEPTIDE REPEAT-CONTAINING PROTEIN"/>
    <property type="match status" value="1"/>
</dbReference>
<evidence type="ECO:0000313" key="3">
    <source>
        <dbReference type="EMBL" id="ERN15811.1"/>
    </source>
</evidence>
<feature type="repeat" description="PPR" evidence="2">
    <location>
        <begin position="117"/>
        <end position="151"/>
    </location>
</feature>
<keyword evidence="1" id="KW-0677">Repeat</keyword>
<dbReference type="PROSITE" id="PS51375">
    <property type="entry name" value="PPR"/>
    <property type="match status" value="6"/>
</dbReference>
<dbReference type="GO" id="GO:0003723">
    <property type="term" value="F:RNA binding"/>
    <property type="evidence" value="ECO:0000318"/>
    <property type="project" value="GO_Central"/>
</dbReference>
<dbReference type="FunFam" id="1.25.40.10:FF:000393">
    <property type="entry name" value="Pentatricopeptide repeat-containing protein At1g20230"/>
    <property type="match status" value="1"/>
</dbReference>
<gene>
    <name evidence="3" type="ORF">AMTR_s00039p00144170</name>
</gene>
<name>U5CRG3_AMBTC</name>
<evidence type="ECO:0000313" key="4">
    <source>
        <dbReference type="Proteomes" id="UP000017836"/>
    </source>
</evidence>
<dbReference type="GO" id="GO:0009451">
    <property type="term" value="P:RNA modification"/>
    <property type="evidence" value="ECO:0000318"/>
    <property type="project" value="GO_Central"/>
</dbReference>
<dbReference type="Pfam" id="PF13041">
    <property type="entry name" value="PPR_2"/>
    <property type="match status" value="3"/>
</dbReference>
<protein>
    <submittedName>
        <fullName evidence="3">Uncharacterized protein</fullName>
    </submittedName>
</protein>
<evidence type="ECO:0000256" key="2">
    <source>
        <dbReference type="PROSITE-ProRule" id="PRU00708"/>
    </source>
</evidence>
<feature type="repeat" description="PPR" evidence="2">
    <location>
        <begin position="319"/>
        <end position="353"/>
    </location>
</feature>
<dbReference type="Gene3D" id="1.25.40.10">
    <property type="entry name" value="Tetratricopeptide repeat domain"/>
    <property type="match status" value="2"/>
</dbReference>
<dbReference type="FunFam" id="1.25.40.10:FF:000344">
    <property type="entry name" value="Pentatricopeptide repeat-containing protein"/>
    <property type="match status" value="1"/>
</dbReference>
<dbReference type="InterPro" id="IPR002885">
    <property type="entry name" value="PPR_rpt"/>
</dbReference>
<dbReference type="EMBL" id="KI392495">
    <property type="protein sequence ID" value="ERN15811.1"/>
    <property type="molecule type" value="Genomic_DNA"/>
</dbReference>
<accession>U5CRG3</accession>
<organism evidence="3 4">
    <name type="scientific">Amborella trichopoda</name>
    <dbReference type="NCBI Taxonomy" id="13333"/>
    <lineage>
        <taxon>Eukaryota</taxon>
        <taxon>Viridiplantae</taxon>
        <taxon>Streptophyta</taxon>
        <taxon>Embryophyta</taxon>
        <taxon>Tracheophyta</taxon>
        <taxon>Spermatophyta</taxon>
        <taxon>Magnoliopsida</taxon>
        <taxon>Amborellales</taxon>
        <taxon>Amborellaceae</taxon>
        <taxon>Amborella</taxon>
    </lineage>
</organism>
<dbReference type="PANTHER" id="PTHR47926:SF347">
    <property type="entry name" value="PENTATRICOPEPTIDE REPEAT-CONTAINING PROTEIN"/>
    <property type="match status" value="1"/>
</dbReference>
<keyword evidence="4" id="KW-1185">Reference proteome</keyword>
<dbReference type="Pfam" id="PF01535">
    <property type="entry name" value="PPR"/>
    <property type="match status" value="2"/>
</dbReference>
<dbReference type="Gramene" id="ERN15811">
    <property type="protein sequence ID" value="ERN15811"/>
    <property type="gene ID" value="AMTR_s00039p00144170"/>
</dbReference>
<proteinExistence type="predicted"/>